<feature type="coiled-coil region" evidence="2">
    <location>
        <begin position="196"/>
        <end position="223"/>
    </location>
</feature>
<dbReference type="RefSeq" id="WP_224079848.1">
    <property type="nucleotide sequence ID" value="NZ_CAJZAI010000004.1"/>
</dbReference>
<evidence type="ECO:0000256" key="2">
    <source>
        <dbReference type="SAM" id="Coils"/>
    </source>
</evidence>
<dbReference type="EMBL" id="CAJZAI010000004">
    <property type="protein sequence ID" value="CAG9172448.1"/>
    <property type="molecule type" value="Genomic_DNA"/>
</dbReference>
<gene>
    <name evidence="4" type="ORF">LMG23992_02236</name>
</gene>
<comment type="subcellular location">
    <subcellularLocation>
        <location evidence="1">Membrane</location>
        <topology evidence="1">Single-pass membrane protein</topology>
    </subcellularLocation>
</comment>
<dbReference type="SUPFAM" id="SSF117892">
    <property type="entry name" value="Band 7/SPFH domain"/>
    <property type="match status" value="1"/>
</dbReference>
<keyword evidence="5" id="KW-1185">Reference proteome</keyword>
<dbReference type="InterPro" id="IPR001107">
    <property type="entry name" value="Band_7"/>
</dbReference>
<dbReference type="InterPro" id="IPR036013">
    <property type="entry name" value="Band_7/SPFH_dom_sf"/>
</dbReference>
<comment type="caution">
    <text evidence="4">The sequence shown here is derived from an EMBL/GenBank/DDBJ whole genome shotgun (WGS) entry which is preliminary data.</text>
</comment>
<reference evidence="4 5" key="1">
    <citation type="submission" date="2021-08" db="EMBL/GenBank/DDBJ databases">
        <authorList>
            <person name="Peeters C."/>
        </authorList>
    </citation>
    <scope>NUCLEOTIDE SEQUENCE [LARGE SCALE GENOMIC DNA]</scope>
    <source>
        <strain evidence="4 5">LMG 23992</strain>
    </source>
</reference>
<protein>
    <recommendedName>
        <fullName evidence="3">Band 7 domain-containing protein</fullName>
    </recommendedName>
</protein>
<sequence>MERRKRKLALGVAAIVAIGLIWTFRPFAVVPAGYRGVMTMFGRPSPTVYAEGIHWRTPIAESLNLVNVSTLKSEVDGEAASRDLQSVQMRVALNYHANSESAVAIFRDLGNEPEIRIVAPAIQESMKAVVARYTAEELITKRADVSAGIVTQLRNRMLRHGLAVDEFSLINFRFSRSFDDAIEAKTTAEQLKLKADRDLERVRVEAEQRLTMAQAEAASLRAQKEQITPELLKLREVENQREAIKRWNGVLPQYSGQAAVPFLQIR</sequence>
<evidence type="ECO:0000313" key="4">
    <source>
        <dbReference type="EMBL" id="CAG9172448.1"/>
    </source>
</evidence>
<dbReference type="InterPro" id="IPR000163">
    <property type="entry name" value="Prohibitin"/>
</dbReference>
<dbReference type="Pfam" id="PF01145">
    <property type="entry name" value="Band_7"/>
    <property type="match status" value="1"/>
</dbReference>
<name>A0ABM8WY27_9BURK</name>
<keyword evidence="2" id="KW-0175">Coiled coil</keyword>
<organism evidence="4 5">
    <name type="scientific">Cupriavidus laharis</name>
    <dbReference type="NCBI Taxonomy" id="151654"/>
    <lineage>
        <taxon>Bacteria</taxon>
        <taxon>Pseudomonadati</taxon>
        <taxon>Pseudomonadota</taxon>
        <taxon>Betaproteobacteria</taxon>
        <taxon>Burkholderiales</taxon>
        <taxon>Burkholderiaceae</taxon>
        <taxon>Cupriavidus</taxon>
    </lineage>
</organism>
<dbReference type="SMART" id="SM00244">
    <property type="entry name" value="PHB"/>
    <property type="match status" value="1"/>
</dbReference>
<dbReference type="Gene3D" id="3.30.479.30">
    <property type="entry name" value="Band 7 domain"/>
    <property type="match status" value="1"/>
</dbReference>
<feature type="domain" description="Band 7" evidence="3">
    <location>
        <begin position="25"/>
        <end position="186"/>
    </location>
</feature>
<dbReference type="PRINTS" id="PR00679">
    <property type="entry name" value="PROHIBITIN"/>
</dbReference>
<proteinExistence type="predicted"/>
<dbReference type="CDD" id="cd03401">
    <property type="entry name" value="SPFH_prohibitin"/>
    <property type="match status" value="1"/>
</dbReference>
<accession>A0ABM8WY27</accession>
<evidence type="ECO:0000256" key="1">
    <source>
        <dbReference type="ARBA" id="ARBA00004167"/>
    </source>
</evidence>
<evidence type="ECO:0000313" key="5">
    <source>
        <dbReference type="Proteomes" id="UP000727654"/>
    </source>
</evidence>
<dbReference type="PANTHER" id="PTHR23222:SF0">
    <property type="entry name" value="PROHIBITIN 1"/>
    <property type="match status" value="1"/>
</dbReference>
<dbReference type="PANTHER" id="PTHR23222">
    <property type="entry name" value="PROHIBITIN"/>
    <property type="match status" value="1"/>
</dbReference>
<dbReference type="Proteomes" id="UP000727654">
    <property type="component" value="Unassembled WGS sequence"/>
</dbReference>
<evidence type="ECO:0000259" key="3">
    <source>
        <dbReference type="SMART" id="SM00244"/>
    </source>
</evidence>